<dbReference type="SMART" id="SM00345">
    <property type="entry name" value="HTH_GNTR"/>
    <property type="match status" value="1"/>
</dbReference>
<evidence type="ECO:0000256" key="1">
    <source>
        <dbReference type="ARBA" id="ARBA00023015"/>
    </source>
</evidence>
<dbReference type="RefSeq" id="WP_125126659.1">
    <property type="nucleotide sequence ID" value="NZ_RHJS01000002.1"/>
</dbReference>
<keyword evidence="3" id="KW-0804">Transcription</keyword>
<evidence type="ECO:0000256" key="3">
    <source>
        <dbReference type="ARBA" id="ARBA00023163"/>
    </source>
</evidence>
<accession>A0A426DDF6</accession>
<keyword evidence="6" id="KW-1185">Reference proteome</keyword>
<dbReference type="PROSITE" id="PS50949">
    <property type="entry name" value="HTH_GNTR"/>
    <property type="match status" value="1"/>
</dbReference>
<dbReference type="InterPro" id="IPR036388">
    <property type="entry name" value="WH-like_DNA-bd_sf"/>
</dbReference>
<sequence>MKDTTLNEKNVKIPLYVTVYGTIRQWLIDGKYQPGEKLPGENILAAQLDVSRGTLRQAMLLLQEDGLIMNHQGKGNIVLSNQDICKNGLEKLGNPIADFCIQPIVRTETTIGFQPPTKKHQEVLKLRPSSIVAVINITYYTEEAPAGFAMIYMPHEILDQHNVDLEDTDAVYAFYTKFLQTTGLYSESRFRMGLTRERLSGILQIEEEYPLLILEEVLYSEFDVPVLSQKLFFSPNQHELPIRRKNERTMSMS</sequence>
<keyword evidence="2" id="KW-0238">DNA-binding</keyword>
<dbReference type="Proteomes" id="UP000274920">
    <property type="component" value="Unassembled WGS sequence"/>
</dbReference>
<dbReference type="InterPro" id="IPR050679">
    <property type="entry name" value="Bact_HTH_transcr_reg"/>
</dbReference>
<evidence type="ECO:0000259" key="4">
    <source>
        <dbReference type="PROSITE" id="PS50949"/>
    </source>
</evidence>
<dbReference type="Gene3D" id="3.40.1410.10">
    <property type="entry name" value="Chorismate lyase-like"/>
    <property type="match status" value="1"/>
</dbReference>
<dbReference type="AlphaFoldDB" id="A0A426DDF6"/>
<comment type="caution">
    <text evidence="5">The sequence shown here is derived from an EMBL/GenBank/DDBJ whole genome shotgun (WGS) entry which is preliminary data.</text>
</comment>
<name>A0A426DDF6_9FIRM</name>
<dbReference type="InterPro" id="IPR000524">
    <property type="entry name" value="Tscrpt_reg_HTH_GntR"/>
</dbReference>
<dbReference type="GO" id="GO:0003700">
    <property type="term" value="F:DNA-binding transcription factor activity"/>
    <property type="evidence" value="ECO:0007669"/>
    <property type="project" value="InterPro"/>
</dbReference>
<dbReference type="InterPro" id="IPR028978">
    <property type="entry name" value="Chorismate_lyase_/UTRA_dom_sf"/>
</dbReference>
<dbReference type="PANTHER" id="PTHR44846">
    <property type="entry name" value="MANNOSYL-D-GLYCERATE TRANSPORT/METABOLISM SYSTEM REPRESSOR MNGR-RELATED"/>
    <property type="match status" value="1"/>
</dbReference>
<evidence type="ECO:0000256" key="2">
    <source>
        <dbReference type="ARBA" id="ARBA00023125"/>
    </source>
</evidence>
<dbReference type="GO" id="GO:0045892">
    <property type="term" value="P:negative regulation of DNA-templated transcription"/>
    <property type="evidence" value="ECO:0007669"/>
    <property type="project" value="TreeGrafter"/>
</dbReference>
<organism evidence="5 6">
    <name type="scientific">Schaedlerella arabinosiphila</name>
    <dbReference type="NCBI Taxonomy" id="2044587"/>
    <lineage>
        <taxon>Bacteria</taxon>
        <taxon>Bacillati</taxon>
        <taxon>Bacillota</taxon>
        <taxon>Clostridia</taxon>
        <taxon>Lachnospirales</taxon>
        <taxon>Lachnospiraceae</taxon>
        <taxon>Schaedlerella</taxon>
    </lineage>
</organism>
<feature type="domain" description="HTH gntR-type" evidence="4">
    <location>
        <begin position="13"/>
        <end position="81"/>
    </location>
</feature>
<dbReference type="GO" id="GO:0003677">
    <property type="term" value="F:DNA binding"/>
    <property type="evidence" value="ECO:0007669"/>
    <property type="project" value="UniProtKB-KW"/>
</dbReference>
<keyword evidence="1" id="KW-0805">Transcription regulation</keyword>
<dbReference type="SUPFAM" id="SSF64288">
    <property type="entry name" value="Chorismate lyase-like"/>
    <property type="match status" value="1"/>
</dbReference>
<evidence type="ECO:0000313" key="5">
    <source>
        <dbReference type="EMBL" id="RRK30889.1"/>
    </source>
</evidence>
<dbReference type="EMBL" id="RHJS01000002">
    <property type="protein sequence ID" value="RRK30889.1"/>
    <property type="molecule type" value="Genomic_DNA"/>
</dbReference>
<dbReference type="CDD" id="cd07377">
    <property type="entry name" value="WHTH_GntR"/>
    <property type="match status" value="1"/>
</dbReference>
<gene>
    <name evidence="5" type="ORF">EBB54_05485</name>
</gene>
<dbReference type="Pfam" id="PF00392">
    <property type="entry name" value="GntR"/>
    <property type="match status" value="1"/>
</dbReference>
<dbReference type="InterPro" id="IPR036390">
    <property type="entry name" value="WH_DNA-bd_sf"/>
</dbReference>
<dbReference type="PRINTS" id="PR00035">
    <property type="entry name" value="HTHGNTR"/>
</dbReference>
<protein>
    <submittedName>
        <fullName evidence="5">GntR family transcriptional regulator</fullName>
    </submittedName>
</protein>
<dbReference type="InterPro" id="IPR011663">
    <property type="entry name" value="UTRA"/>
</dbReference>
<evidence type="ECO:0000313" key="6">
    <source>
        <dbReference type="Proteomes" id="UP000274920"/>
    </source>
</evidence>
<reference evidence="5" key="1">
    <citation type="submission" date="2018-10" db="EMBL/GenBank/DDBJ databases">
        <title>Schaedlerella arabinophila gen. nov. sp. nov., isolated from the mouse intestinal tract and comparative analysis with the genome of the closely related altered Schaedler flora strain ASF502.</title>
        <authorList>
            <person name="Miyake S."/>
            <person name="Soh M."/>
            <person name="Seedorf H."/>
        </authorList>
    </citation>
    <scope>NUCLEOTIDE SEQUENCE [LARGE SCALE GENOMIC DNA]</scope>
    <source>
        <strain evidence="5">DSM 106076</strain>
    </source>
</reference>
<dbReference type="PANTHER" id="PTHR44846:SF1">
    <property type="entry name" value="MANNOSYL-D-GLYCERATE TRANSPORT_METABOLISM SYSTEM REPRESSOR MNGR-RELATED"/>
    <property type="match status" value="1"/>
</dbReference>
<dbReference type="Gene3D" id="1.10.10.10">
    <property type="entry name" value="Winged helix-like DNA-binding domain superfamily/Winged helix DNA-binding domain"/>
    <property type="match status" value="1"/>
</dbReference>
<proteinExistence type="predicted"/>
<dbReference type="SUPFAM" id="SSF46785">
    <property type="entry name" value="Winged helix' DNA-binding domain"/>
    <property type="match status" value="1"/>
</dbReference>
<dbReference type="Pfam" id="PF07702">
    <property type="entry name" value="UTRA"/>
    <property type="match status" value="1"/>
</dbReference>